<protein>
    <submittedName>
        <fullName evidence="1">Uncharacterized protein</fullName>
    </submittedName>
</protein>
<accession>A0A1W2DTT2</accession>
<organism evidence="1 2">
    <name type="scientific">Primorskyibacter flagellatus</name>
    <dbReference type="NCBI Taxonomy" id="1387277"/>
    <lineage>
        <taxon>Bacteria</taxon>
        <taxon>Pseudomonadati</taxon>
        <taxon>Pseudomonadota</taxon>
        <taxon>Alphaproteobacteria</taxon>
        <taxon>Rhodobacterales</taxon>
        <taxon>Roseobacteraceae</taxon>
        <taxon>Primorskyibacter</taxon>
    </lineage>
</organism>
<reference evidence="1 2" key="1">
    <citation type="submission" date="2017-04" db="EMBL/GenBank/DDBJ databases">
        <authorList>
            <person name="Afonso C.L."/>
            <person name="Miller P.J."/>
            <person name="Scott M.A."/>
            <person name="Spackman E."/>
            <person name="Goraichik I."/>
            <person name="Dimitrov K.M."/>
            <person name="Suarez D.L."/>
            <person name="Swayne D.E."/>
        </authorList>
    </citation>
    <scope>NUCLEOTIDE SEQUENCE [LARGE SCALE GENOMIC DNA]</scope>
    <source>
        <strain evidence="1 2">CGMCC 1.12644</strain>
    </source>
</reference>
<evidence type="ECO:0000313" key="2">
    <source>
        <dbReference type="Proteomes" id="UP000192330"/>
    </source>
</evidence>
<gene>
    <name evidence="1" type="ORF">SAMN06295998_11812</name>
</gene>
<sequence length="33" mass="3626">MMALRIAHIRRKLGVSRAVAQCIANLAYGEGKQ</sequence>
<dbReference type="AlphaFoldDB" id="A0A1W2DTT2"/>
<proteinExistence type="predicted"/>
<keyword evidence="2" id="KW-1185">Reference proteome</keyword>
<dbReference type="EMBL" id="FWYD01000018">
    <property type="protein sequence ID" value="SMD00955.1"/>
    <property type="molecule type" value="Genomic_DNA"/>
</dbReference>
<name>A0A1W2DTT2_9RHOB</name>
<dbReference type="Proteomes" id="UP000192330">
    <property type="component" value="Unassembled WGS sequence"/>
</dbReference>
<evidence type="ECO:0000313" key="1">
    <source>
        <dbReference type="EMBL" id="SMD00955.1"/>
    </source>
</evidence>